<sequence>MNGRTLEMINTTNQPAADNSLGSLIHDARTKAGFTFRALSEVSGVAQGQISKLEKGQVLKVNPAHIAALAEPLGLSLYAMYAAAGYKTPESISQLAGDLEDKICQLPPEAIARLERYVETLLNDPGAASSPSSAYANEPAASN</sequence>
<feature type="domain" description="HTH cro/C1-type" evidence="1">
    <location>
        <begin position="25"/>
        <end position="80"/>
    </location>
</feature>
<evidence type="ECO:0000313" key="2">
    <source>
        <dbReference type="EMBL" id="GAA3965331.1"/>
    </source>
</evidence>
<accession>A0ABP7PGM1</accession>
<dbReference type="Gene3D" id="1.10.260.40">
    <property type="entry name" value="lambda repressor-like DNA-binding domains"/>
    <property type="match status" value="1"/>
</dbReference>
<name>A0ABP7PGM1_9ACTN</name>
<organism evidence="2 3">
    <name type="scientific">Gordonia caeni</name>
    <dbReference type="NCBI Taxonomy" id="1007097"/>
    <lineage>
        <taxon>Bacteria</taxon>
        <taxon>Bacillati</taxon>
        <taxon>Actinomycetota</taxon>
        <taxon>Actinomycetes</taxon>
        <taxon>Mycobacteriales</taxon>
        <taxon>Gordoniaceae</taxon>
        <taxon>Gordonia</taxon>
    </lineage>
</organism>
<dbReference type="CDD" id="cd00093">
    <property type="entry name" value="HTH_XRE"/>
    <property type="match status" value="1"/>
</dbReference>
<evidence type="ECO:0000313" key="3">
    <source>
        <dbReference type="Proteomes" id="UP001418444"/>
    </source>
</evidence>
<dbReference type="PROSITE" id="PS50943">
    <property type="entry name" value="HTH_CROC1"/>
    <property type="match status" value="1"/>
</dbReference>
<dbReference type="EMBL" id="BAAAZW010000008">
    <property type="protein sequence ID" value="GAA3965331.1"/>
    <property type="molecule type" value="Genomic_DNA"/>
</dbReference>
<dbReference type="SUPFAM" id="SSF47413">
    <property type="entry name" value="lambda repressor-like DNA-binding domains"/>
    <property type="match status" value="1"/>
</dbReference>
<dbReference type="Proteomes" id="UP001418444">
    <property type="component" value="Unassembled WGS sequence"/>
</dbReference>
<dbReference type="SMART" id="SM00530">
    <property type="entry name" value="HTH_XRE"/>
    <property type="match status" value="1"/>
</dbReference>
<reference evidence="3" key="1">
    <citation type="journal article" date="2019" name="Int. J. Syst. Evol. Microbiol.">
        <title>The Global Catalogue of Microorganisms (GCM) 10K type strain sequencing project: providing services to taxonomists for standard genome sequencing and annotation.</title>
        <authorList>
            <consortium name="The Broad Institute Genomics Platform"/>
            <consortium name="The Broad Institute Genome Sequencing Center for Infectious Disease"/>
            <person name="Wu L."/>
            <person name="Ma J."/>
        </authorList>
    </citation>
    <scope>NUCLEOTIDE SEQUENCE [LARGE SCALE GENOMIC DNA]</scope>
    <source>
        <strain evidence="3">JCM 16923</strain>
    </source>
</reference>
<evidence type="ECO:0000259" key="1">
    <source>
        <dbReference type="PROSITE" id="PS50943"/>
    </source>
</evidence>
<comment type="caution">
    <text evidence="2">The sequence shown here is derived from an EMBL/GenBank/DDBJ whole genome shotgun (WGS) entry which is preliminary data.</text>
</comment>
<gene>
    <name evidence="2" type="ORF">GCM10022231_27560</name>
</gene>
<keyword evidence="3" id="KW-1185">Reference proteome</keyword>
<dbReference type="InterPro" id="IPR001387">
    <property type="entry name" value="Cro/C1-type_HTH"/>
</dbReference>
<dbReference type="Pfam" id="PF13560">
    <property type="entry name" value="HTH_31"/>
    <property type="match status" value="1"/>
</dbReference>
<proteinExistence type="predicted"/>
<protein>
    <recommendedName>
        <fullName evidence="1">HTH cro/C1-type domain-containing protein</fullName>
    </recommendedName>
</protein>
<dbReference type="InterPro" id="IPR010982">
    <property type="entry name" value="Lambda_DNA-bd_dom_sf"/>
</dbReference>